<proteinExistence type="inferred from homology"/>
<evidence type="ECO:0000259" key="5">
    <source>
        <dbReference type="Pfam" id="PF04542"/>
    </source>
</evidence>
<dbReference type="Pfam" id="PF04542">
    <property type="entry name" value="Sigma70_r2"/>
    <property type="match status" value="1"/>
</dbReference>
<gene>
    <name evidence="7" type="ORF">OSR52_07635</name>
</gene>
<comment type="similarity">
    <text evidence="1">Belongs to the sigma-70 factor family. ECF subfamily.</text>
</comment>
<dbReference type="InterPro" id="IPR000792">
    <property type="entry name" value="Tscrpt_reg_LuxR_C"/>
</dbReference>
<feature type="domain" description="RNA polymerase sigma-70 region 2" evidence="5">
    <location>
        <begin position="27"/>
        <end position="90"/>
    </location>
</feature>
<dbReference type="InterPro" id="IPR007627">
    <property type="entry name" value="RNA_pol_sigma70_r2"/>
</dbReference>
<dbReference type="PRINTS" id="PR00038">
    <property type="entry name" value="HTHLUXR"/>
</dbReference>
<evidence type="ECO:0000256" key="3">
    <source>
        <dbReference type="ARBA" id="ARBA00023082"/>
    </source>
</evidence>
<dbReference type="PANTHER" id="PTHR43133:SF46">
    <property type="entry name" value="RNA POLYMERASE SIGMA-70 FACTOR ECF SUBFAMILY"/>
    <property type="match status" value="1"/>
</dbReference>
<evidence type="ECO:0000256" key="1">
    <source>
        <dbReference type="ARBA" id="ARBA00010641"/>
    </source>
</evidence>
<evidence type="ECO:0000256" key="2">
    <source>
        <dbReference type="ARBA" id="ARBA00023015"/>
    </source>
</evidence>
<dbReference type="SUPFAM" id="SSF88659">
    <property type="entry name" value="Sigma3 and sigma4 domains of RNA polymerase sigma factors"/>
    <property type="match status" value="1"/>
</dbReference>
<evidence type="ECO:0000259" key="6">
    <source>
        <dbReference type="Pfam" id="PF08281"/>
    </source>
</evidence>
<dbReference type="InterPro" id="IPR014327">
    <property type="entry name" value="RNA_pol_sigma70_bacteroid"/>
</dbReference>
<reference evidence="7" key="1">
    <citation type="submission" date="2022-11" db="EMBL/GenBank/DDBJ databases">
        <title>High-quality draft genome sequence of Galbibacter sp. strain CMA-7.</title>
        <authorList>
            <person name="Wei L."/>
            <person name="Dong C."/>
            <person name="Shao Z."/>
        </authorList>
    </citation>
    <scope>NUCLEOTIDE SEQUENCE</scope>
    <source>
        <strain evidence="7">CMA-7</strain>
    </source>
</reference>
<feature type="domain" description="RNA polymerase sigma factor 70 region 4 type 2" evidence="6">
    <location>
        <begin position="123"/>
        <end position="173"/>
    </location>
</feature>
<dbReference type="NCBIfam" id="TIGR02937">
    <property type="entry name" value="sigma70-ECF"/>
    <property type="match status" value="1"/>
</dbReference>
<dbReference type="Gene3D" id="1.10.10.10">
    <property type="entry name" value="Winged helix-like DNA-binding domain superfamily/Winged helix DNA-binding domain"/>
    <property type="match status" value="1"/>
</dbReference>
<evidence type="ECO:0000313" key="7">
    <source>
        <dbReference type="EMBL" id="MDG3585737.1"/>
    </source>
</evidence>
<dbReference type="PANTHER" id="PTHR43133">
    <property type="entry name" value="RNA POLYMERASE ECF-TYPE SIGMA FACTO"/>
    <property type="match status" value="1"/>
</dbReference>
<dbReference type="Gene3D" id="1.10.1740.10">
    <property type="match status" value="1"/>
</dbReference>
<evidence type="ECO:0000313" key="8">
    <source>
        <dbReference type="Proteomes" id="UP001153642"/>
    </source>
</evidence>
<name>A0ABT6FR38_9FLAO</name>
<comment type="caution">
    <text evidence="7">The sequence shown here is derived from an EMBL/GenBank/DDBJ whole genome shotgun (WGS) entry which is preliminary data.</text>
</comment>
<accession>A0ABT6FR38</accession>
<dbReference type="Pfam" id="PF08281">
    <property type="entry name" value="Sigma70_r4_2"/>
    <property type="match status" value="1"/>
</dbReference>
<keyword evidence="8" id="KW-1185">Reference proteome</keyword>
<sequence>MNTHSKETIAQLVNRIKRDDEKAFQQLFNRYWEPLFVMARAIIDNEAHAKDLVQDVWLDFWERRHKIENNNIEAYLKQATKFRVFKELKKLPLTNAHKEYLLHVHAETETDHQLIFDQTNNIVTNSIQELPDRCREIFILSREENLTNAEIAHQLNISKRTVETHISHALKNLRLRLTSFLFSLLF</sequence>
<evidence type="ECO:0000256" key="4">
    <source>
        <dbReference type="ARBA" id="ARBA00023163"/>
    </source>
</evidence>
<dbReference type="InterPro" id="IPR013324">
    <property type="entry name" value="RNA_pol_sigma_r3/r4-like"/>
</dbReference>
<dbReference type="SUPFAM" id="SSF88946">
    <property type="entry name" value="Sigma2 domain of RNA polymerase sigma factors"/>
    <property type="match status" value="1"/>
</dbReference>
<dbReference type="CDD" id="cd06171">
    <property type="entry name" value="Sigma70_r4"/>
    <property type="match status" value="1"/>
</dbReference>
<organism evidence="7 8">
    <name type="scientific">Galbibacter pacificus</name>
    <dbReference type="NCBI Taxonomy" id="2996052"/>
    <lineage>
        <taxon>Bacteria</taxon>
        <taxon>Pseudomonadati</taxon>
        <taxon>Bacteroidota</taxon>
        <taxon>Flavobacteriia</taxon>
        <taxon>Flavobacteriales</taxon>
        <taxon>Flavobacteriaceae</taxon>
        <taxon>Galbibacter</taxon>
    </lineage>
</organism>
<dbReference type="InterPro" id="IPR013325">
    <property type="entry name" value="RNA_pol_sigma_r2"/>
</dbReference>
<dbReference type="RefSeq" id="WP_277899006.1">
    <property type="nucleotide sequence ID" value="NZ_JAPMUA010000002.1"/>
</dbReference>
<dbReference type="InterPro" id="IPR014284">
    <property type="entry name" value="RNA_pol_sigma-70_dom"/>
</dbReference>
<keyword evidence="2" id="KW-0805">Transcription regulation</keyword>
<keyword evidence="4" id="KW-0804">Transcription</keyword>
<dbReference type="Proteomes" id="UP001153642">
    <property type="component" value="Unassembled WGS sequence"/>
</dbReference>
<protein>
    <submittedName>
        <fullName evidence="7">RNA polymerase sigma-70 factor</fullName>
    </submittedName>
</protein>
<dbReference type="InterPro" id="IPR039425">
    <property type="entry name" value="RNA_pol_sigma-70-like"/>
</dbReference>
<keyword evidence="3" id="KW-0731">Sigma factor</keyword>
<dbReference type="InterPro" id="IPR036388">
    <property type="entry name" value="WH-like_DNA-bd_sf"/>
</dbReference>
<dbReference type="NCBIfam" id="TIGR02985">
    <property type="entry name" value="Sig70_bacteroi1"/>
    <property type="match status" value="1"/>
</dbReference>
<dbReference type="EMBL" id="JAPMUA010000002">
    <property type="protein sequence ID" value="MDG3585737.1"/>
    <property type="molecule type" value="Genomic_DNA"/>
</dbReference>
<dbReference type="InterPro" id="IPR013249">
    <property type="entry name" value="RNA_pol_sigma70_r4_t2"/>
</dbReference>